<name>A0A365XT22_9BACT</name>
<feature type="domain" description="Restriction endonuclease type II-like" evidence="4">
    <location>
        <begin position="1235"/>
        <end position="1332"/>
    </location>
</feature>
<proteinExistence type="predicted"/>
<accession>A0A365XT22</accession>
<protein>
    <submittedName>
        <fullName evidence="5">DUF3320 domain-containing protein</fullName>
    </submittedName>
</protein>
<feature type="domain" description="DNA2/NAM7 helicase helicase" evidence="2">
    <location>
        <begin position="295"/>
        <end position="392"/>
    </location>
</feature>
<dbReference type="FunFam" id="3.40.960.10:FF:000002">
    <property type="entry name" value="DNA helicase related protein"/>
    <property type="match status" value="1"/>
</dbReference>
<dbReference type="PANTHER" id="PTHR10887">
    <property type="entry name" value="DNA2/NAM7 HELICASE FAMILY"/>
    <property type="match status" value="1"/>
</dbReference>
<dbReference type="CDD" id="cd18808">
    <property type="entry name" value="SF1_C_Upf1"/>
    <property type="match status" value="1"/>
</dbReference>
<dbReference type="Pfam" id="PF13195">
    <property type="entry name" value="DUF4011"/>
    <property type="match status" value="1"/>
</dbReference>
<organism evidence="5 6">
    <name type="scientific">Chitinophaga flava</name>
    <dbReference type="NCBI Taxonomy" id="2259036"/>
    <lineage>
        <taxon>Bacteria</taxon>
        <taxon>Pseudomonadati</taxon>
        <taxon>Bacteroidota</taxon>
        <taxon>Chitinophagia</taxon>
        <taxon>Chitinophagales</taxon>
        <taxon>Chitinophagaceae</taxon>
        <taxon>Chitinophaga</taxon>
    </lineage>
</organism>
<dbReference type="OrthoDB" id="9757917at2"/>
<evidence type="ECO:0000259" key="1">
    <source>
        <dbReference type="Pfam" id="PF11784"/>
    </source>
</evidence>
<dbReference type="PANTHER" id="PTHR10887:SF530">
    <property type="entry name" value="SUPERFAMILY I DNA HELICASES"/>
    <property type="match status" value="1"/>
</dbReference>
<dbReference type="Gene3D" id="3.40.50.300">
    <property type="entry name" value="P-loop containing nucleotide triphosphate hydrolases"/>
    <property type="match status" value="3"/>
</dbReference>
<dbReference type="InterPro" id="IPR021754">
    <property type="entry name" value="DUF3320"/>
</dbReference>
<dbReference type="InterPro" id="IPR047187">
    <property type="entry name" value="SF1_C_Upf1"/>
</dbReference>
<dbReference type="SUPFAM" id="SSF52980">
    <property type="entry name" value="Restriction endonuclease-like"/>
    <property type="match status" value="1"/>
</dbReference>
<dbReference type="Pfam" id="PF18741">
    <property type="entry name" value="MTES_1575"/>
    <property type="match status" value="1"/>
</dbReference>
<dbReference type="Gene3D" id="3.40.960.10">
    <property type="entry name" value="VSR Endonuclease"/>
    <property type="match status" value="1"/>
</dbReference>
<reference evidence="5 6" key="1">
    <citation type="submission" date="2018-05" db="EMBL/GenBank/DDBJ databases">
        <title>Chitinophaga sp. K3CV102501T nov., isolated from isolated from a monsoon evergreen broad-leaved forest soil.</title>
        <authorList>
            <person name="Lv Y."/>
        </authorList>
    </citation>
    <scope>NUCLEOTIDE SEQUENCE [LARGE SCALE GENOMIC DNA]</scope>
    <source>
        <strain evidence="5 6">GDMCC 1.1325</strain>
    </source>
</reference>
<feature type="domain" description="DNA2/NAM7 helicase-like C-terminal" evidence="3">
    <location>
        <begin position="1001"/>
        <end position="1190"/>
    </location>
</feature>
<evidence type="ECO:0000313" key="6">
    <source>
        <dbReference type="Proteomes" id="UP000253410"/>
    </source>
</evidence>
<feature type="domain" description="DUF3320" evidence="1">
    <location>
        <begin position="1385"/>
        <end position="1432"/>
    </location>
</feature>
<dbReference type="RefSeq" id="WP_113618012.1">
    <property type="nucleotide sequence ID" value="NZ_QFFJ01000002.1"/>
</dbReference>
<dbReference type="EMBL" id="QFFJ01000002">
    <property type="protein sequence ID" value="RBL89268.1"/>
    <property type="molecule type" value="Genomic_DNA"/>
</dbReference>
<evidence type="ECO:0000259" key="2">
    <source>
        <dbReference type="Pfam" id="PF13086"/>
    </source>
</evidence>
<keyword evidence="6" id="KW-1185">Reference proteome</keyword>
<dbReference type="SUPFAM" id="SSF52540">
    <property type="entry name" value="P-loop containing nucleoside triphosphate hydrolases"/>
    <property type="match status" value="1"/>
</dbReference>
<dbReference type="Proteomes" id="UP000253410">
    <property type="component" value="Unassembled WGS sequence"/>
</dbReference>
<evidence type="ECO:0000259" key="3">
    <source>
        <dbReference type="Pfam" id="PF13087"/>
    </source>
</evidence>
<dbReference type="InterPro" id="IPR041679">
    <property type="entry name" value="DNA2/NAM7-like_C"/>
</dbReference>
<evidence type="ECO:0000259" key="4">
    <source>
        <dbReference type="Pfam" id="PF18741"/>
    </source>
</evidence>
<comment type="caution">
    <text evidence="5">The sequence shown here is derived from an EMBL/GenBank/DDBJ whole genome shotgun (WGS) entry which is preliminary data.</text>
</comment>
<dbReference type="GO" id="GO:0004386">
    <property type="term" value="F:helicase activity"/>
    <property type="evidence" value="ECO:0007669"/>
    <property type="project" value="InterPro"/>
</dbReference>
<dbReference type="Pfam" id="PF13087">
    <property type="entry name" value="AAA_12"/>
    <property type="match status" value="1"/>
</dbReference>
<dbReference type="InterPro" id="IPR011335">
    <property type="entry name" value="Restrct_endonuc-II-like"/>
</dbReference>
<dbReference type="FunFam" id="3.40.50.300:FF:002063">
    <property type="entry name" value="DNA helicase related protein"/>
    <property type="match status" value="1"/>
</dbReference>
<dbReference type="InterPro" id="IPR045055">
    <property type="entry name" value="DNA2/NAM7-like"/>
</dbReference>
<dbReference type="InterPro" id="IPR041677">
    <property type="entry name" value="DNA2/NAM7_AAA_11"/>
</dbReference>
<dbReference type="Pfam" id="PF13086">
    <property type="entry name" value="AAA_11"/>
    <property type="match status" value="2"/>
</dbReference>
<feature type="domain" description="DNA2/NAM7 helicase helicase" evidence="2">
    <location>
        <begin position="934"/>
        <end position="974"/>
    </location>
</feature>
<dbReference type="InterPro" id="IPR025103">
    <property type="entry name" value="DUF4011"/>
</dbReference>
<evidence type="ECO:0000313" key="5">
    <source>
        <dbReference type="EMBL" id="RBL89268.1"/>
    </source>
</evidence>
<dbReference type="InterPro" id="IPR049468">
    <property type="entry name" value="Restrct_endonuc-II-like_dom"/>
</dbReference>
<gene>
    <name evidence="5" type="ORF">DF182_22355</name>
</gene>
<dbReference type="Pfam" id="PF11784">
    <property type="entry name" value="DUF3320"/>
    <property type="match status" value="1"/>
</dbReference>
<dbReference type="InterPro" id="IPR027417">
    <property type="entry name" value="P-loop_NTPase"/>
</dbReference>
<sequence length="1547" mass="173686">MIASILTRLESSRKELLDLGLKNPLLNYKLPASKGLHIVDESSAAVYELLVKENRTLTFLDRPDKKTTQQEVVYQEEQPASAAKDAVHDTRLQTSESQANLHTRLLNTYYAARISIEEQGFNILYLSLGMLHWYEADSSGEARQAPLLLIPVQLDRSDVRERFRLKYTLEEVEANISLEAKMRADFNIGIPGLPETEDFDVNEYFTAVSAAIEGMSGWKVEPDAIELGFFSFGKFMIYNDLDAGNWPSDNGPLTNPVINSLFGGGFLDNQPGVPEDTFIDDVPRADELYQVVDADSSQILAMLAVQEGRHLVIQGPPGTGKSQTITNIIADAVGRGKKVLFVAEKMAALEVVKRRLDNIQLGEACLELHSHKANKKELHQELRRVLELGRPSVHKLREEVMLLNTHRQELNEYCQSVNEPIGQSGLTVHQITGYLLRINEETAGKQLPAINPPDMASWDAAAMNKATAMALRIQACLREAGMPSQLAFRGSRLTVLLPHQQDALQRQLQGTTTALQTLQQLLAAIAGSLGMTPPADMKSAAQLVNICDLLSRKPDLNGLNTASQSWLIRQQDVAAWLEAGRRHTAIHAAYQDTLIPEAFTQDLMEVRQNLLAHGGKWYKFLIGAYNRSNKQLAALCKGPLPKDNTTKLQYVDSIMEYRRHDALIQEHAALGRELFGIRWQKHQTDWDALDTAAAYVTDMHKRIAAGTCPMQILNCLHQQVDPATVATDRDRLQQQLNSTASLQAGVLQQLDMPGYQWPESFAATAEQLVSWKDRLPEIHHNIAWNNITETATQENLSCLISPSMEWPEAARLLKTVLQKTWYEYLLEAAVKAQPALRRFDRAGHEELVQQFRRLDTTNLRYNRARAALSHWEQMPRIDAGGQVNIIRTEFNKKARHMPVRKLMKEAGLAIQAIKPVFMMSPLSIANFLPPGSLEFDLVIFDEASQVRPVEALGAILRGKQLVVVGDTKQLPPTSFFDTLTKEVEDEENITADMQSILGLCDAQGAPQRMLRWHYRSRHESLITLSNHEFYENKLVIFPSPGSKESRGLVFNHLKDTAYDRGKTRTNPKEAEIVADAVMEHARRHPALSLGVVAFSTSQREAITTALETRRRNNPELESFFRQHADEPFFVKNLENVQGDERDVIFISIGYGRTEEGYVAMSFGPLNNDGGERRLNVLITRAKSRCEVFTNITADDIDLNRAKSTGIMALKNFLYYAQYGRLNTTIETGLPADSPFEENVAAKLEALGYIVRKQVGSRGFYIDLAIVDPDLPGRYVLGIECDGAAYHSARSARDRDRLRQQMLEAIGWKMHRIWSTDWFRNPGKELDRLVAAIEKARADLSINDQVEADVIAEATPLLKREAVETEDTDAPLYEIAELPEAIKDQEFHATPIGSLCDWIEQVVAVESPVHFDEVARRMVEAAGITRVGPRIREILRHAVRHADASKRIKIKGQFLWETALSEPTVRNRSQLPAAARKISYISVEEIGVALEKVVKDAIAIQREEAVPFIAKMFGYSRVTEEMKEEILKAIDANIANNVVQQEGELLKV</sequence>